<reference evidence="1" key="1">
    <citation type="submission" date="2021-01" db="EMBL/GenBank/DDBJ databases">
        <authorList>
            <consortium name="Genoscope - CEA"/>
            <person name="William W."/>
        </authorList>
    </citation>
    <scope>NUCLEOTIDE SEQUENCE</scope>
</reference>
<accession>A0A8S1VYH6</accession>
<evidence type="ECO:0000313" key="2">
    <source>
        <dbReference type="Proteomes" id="UP000683925"/>
    </source>
</evidence>
<dbReference type="AlphaFoldDB" id="A0A8S1VYH6"/>
<keyword evidence="2" id="KW-1185">Reference proteome</keyword>
<dbReference type="Proteomes" id="UP000683925">
    <property type="component" value="Unassembled WGS sequence"/>
</dbReference>
<proteinExistence type="predicted"/>
<gene>
    <name evidence="1" type="ORF">POCTA_138.1.T0770260</name>
</gene>
<name>A0A8S1VYH6_PAROT</name>
<dbReference type="EMBL" id="CAJJDP010000076">
    <property type="protein sequence ID" value="CAD8181861.1"/>
    <property type="molecule type" value="Genomic_DNA"/>
</dbReference>
<evidence type="ECO:0000313" key="1">
    <source>
        <dbReference type="EMBL" id="CAD8181861.1"/>
    </source>
</evidence>
<organism evidence="1 2">
    <name type="scientific">Paramecium octaurelia</name>
    <dbReference type="NCBI Taxonomy" id="43137"/>
    <lineage>
        <taxon>Eukaryota</taxon>
        <taxon>Sar</taxon>
        <taxon>Alveolata</taxon>
        <taxon>Ciliophora</taxon>
        <taxon>Intramacronucleata</taxon>
        <taxon>Oligohymenophorea</taxon>
        <taxon>Peniculida</taxon>
        <taxon>Parameciidae</taxon>
        <taxon>Paramecium</taxon>
    </lineage>
</organism>
<comment type="caution">
    <text evidence="1">The sequence shown here is derived from an EMBL/GenBank/DDBJ whole genome shotgun (WGS) entry which is preliminary data.</text>
</comment>
<protein>
    <submittedName>
        <fullName evidence="1">Uncharacterized protein</fullName>
    </submittedName>
</protein>
<sequence length="66" mass="7663">MSELSVLQEGQAEYNTQIQQINGLPSQQVQEQLYLGKVLILWGNENIYIRLKLHKVGILSYQYLQV</sequence>